<dbReference type="Pfam" id="PF07811">
    <property type="entry name" value="TadE"/>
    <property type="match status" value="1"/>
</dbReference>
<gene>
    <name evidence="3" type="ORF">GCM10011342_08900</name>
</gene>
<sequence>MFDKTILKCGFRDKSGATAIEFALVAPMFFIVVFAIMETSVLVMNKFTLRSIIFEVTRDLQTGEIQRSGDPADAFKKAYCGHTPKHLDCADIQFDVRSFASLQKIKVVKPSFNGKGKATNFVFKPGKQEEITMVTATMPYSFNTPLLKDIFQSDGEPVLVVGYAITKNEPFGCVGNC</sequence>
<keyword evidence="1" id="KW-0812">Transmembrane</keyword>
<dbReference type="RefSeq" id="WP_188160076.1">
    <property type="nucleotide sequence ID" value="NZ_BMGH01000001.1"/>
</dbReference>
<organism evidence="3 4">
    <name type="scientific">Aquisalinus flavus</name>
    <dbReference type="NCBI Taxonomy" id="1526572"/>
    <lineage>
        <taxon>Bacteria</taxon>
        <taxon>Pseudomonadati</taxon>
        <taxon>Pseudomonadota</taxon>
        <taxon>Alphaproteobacteria</taxon>
        <taxon>Parvularculales</taxon>
        <taxon>Parvularculaceae</taxon>
        <taxon>Aquisalinus</taxon>
    </lineage>
</organism>
<comment type="caution">
    <text evidence="3">The sequence shown here is derived from an EMBL/GenBank/DDBJ whole genome shotgun (WGS) entry which is preliminary data.</text>
</comment>
<feature type="transmembrane region" description="Helical" evidence="1">
    <location>
        <begin position="22"/>
        <end position="44"/>
    </location>
</feature>
<reference evidence="3" key="2">
    <citation type="submission" date="2020-09" db="EMBL/GenBank/DDBJ databases">
        <authorList>
            <person name="Sun Q."/>
            <person name="Zhou Y."/>
        </authorList>
    </citation>
    <scope>NUCLEOTIDE SEQUENCE</scope>
    <source>
        <strain evidence="3">CGMCC 1.12921</strain>
    </source>
</reference>
<dbReference type="AlphaFoldDB" id="A0A8J2Y4T3"/>
<name>A0A8J2Y4T3_9PROT</name>
<keyword evidence="4" id="KW-1185">Reference proteome</keyword>
<keyword evidence="1" id="KW-1133">Transmembrane helix</keyword>
<reference evidence="3" key="1">
    <citation type="journal article" date="2014" name="Int. J. Syst. Evol. Microbiol.">
        <title>Complete genome sequence of Corynebacterium casei LMG S-19264T (=DSM 44701T), isolated from a smear-ripened cheese.</title>
        <authorList>
            <consortium name="US DOE Joint Genome Institute (JGI-PGF)"/>
            <person name="Walter F."/>
            <person name="Albersmeier A."/>
            <person name="Kalinowski J."/>
            <person name="Ruckert C."/>
        </authorList>
    </citation>
    <scope>NUCLEOTIDE SEQUENCE</scope>
    <source>
        <strain evidence="3">CGMCC 1.12921</strain>
    </source>
</reference>
<evidence type="ECO:0000313" key="3">
    <source>
        <dbReference type="EMBL" id="GGD02095.1"/>
    </source>
</evidence>
<dbReference type="Proteomes" id="UP000613582">
    <property type="component" value="Unassembled WGS sequence"/>
</dbReference>
<dbReference type="EMBL" id="BMGH01000001">
    <property type="protein sequence ID" value="GGD02095.1"/>
    <property type="molecule type" value="Genomic_DNA"/>
</dbReference>
<accession>A0A8J2Y4T3</accession>
<proteinExistence type="predicted"/>
<feature type="domain" description="TadE-like" evidence="2">
    <location>
        <begin position="16"/>
        <end position="51"/>
    </location>
</feature>
<keyword evidence="1" id="KW-0472">Membrane</keyword>
<evidence type="ECO:0000259" key="2">
    <source>
        <dbReference type="Pfam" id="PF07811"/>
    </source>
</evidence>
<dbReference type="InterPro" id="IPR012495">
    <property type="entry name" value="TadE-like_dom"/>
</dbReference>
<protein>
    <submittedName>
        <fullName evidence="3">Pilus biosynthesis protein TadE</fullName>
    </submittedName>
</protein>
<evidence type="ECO:0000313" key="4">
    <source>
        <dbReference type="Proteomes" id="UP000613582"/>
    </source>
</evidence>
<evidence type="ECO:0000256" key="1">
    <source>
        <dbReference type="SAM" id="Phobius"/>
    </source>
</evidence>